<evidence type="ECO:0000313" key="2">
    <source>
        <dbReference type="EMBL" id="PIO54541.1"/>
    </source>
</evidence>
<accession>A0A2G9T990</accession>
<proteinExistence type="predicted"/>
<evidence type="ECO:0000256" key="1">
    <source>
        <dbReference type="SAM" id="MobiDB-lite"/>
    </source>
</evidence>
<keyword evidence="3" id="KW-1185">Reference proteome</keyword>
<dbReference type="Proteomes" id="UP000230423">
    <property type="component" value="Unassembled WGS sequence"/>
</dbReference>
<evidence type="ECO:0000313" key="3">
    <source>
        <dbReference type="Proteomes" id="UP000230423"/>
    </source>
</evidence>
<protein>
    <submittedName>
        <fullName evidence="2">Uncharacterized protein</fullName>
    </submittedName>
</protein>
<organism evidence="2 3">
    <name type="scientific">Teladorsagia circumcincta</name>
    <name type="common">Brown stomach worm</name>
    <name type="synonym">Ostertagia circumcincta</name>
    <dbReference type="NCBI Taxonomy" id="45464"/>
    <lineage>
        <taxon>Eukaryota</taxon>
        <taxon>Metazoa</taxon>
        <taxon>Ecdysozoa</taxon>
        <taxon>Nematoda</taxon>
        <taxon>Chromadorea</taxon>
        <taxon>Rhabditida</taxon>
        <taxon>Rhabditina</taxon>
        <taxon>Rhabditomorpha</taxon>
        <taxon>Strongyloidea</taxon>
        <taxon>Trichostrongylidae</taxon>
        <taxon>Teladorsagia</taxon>
    </lineage>
</organism>
<dbReference type="OrthoDB" id="762982at2759"/>
<dbReference type="AlphaFoldDB" id="A0A2G9T990"/>
<reference evidence="2 3" key="1">
    <citation type="submission" date="2015-09" db="EMBL/GenBank/DDBJ databases">
        <title>Draft genome of the parasitic nematode Teladorsagia circumcincta isolate WARC Sus (inbred).</title>
        <authorList>
            <person name="Mitreva M."/>
        </authorList>
    </citation>
    <scope>NUCLEOTIDE SEQUENCE [LARGE SCALE GENOMIC DNA]</scope>
    <source>
        <strain evidence="2 3">S</strain>
    </source>
</reference>
<gene>
    <name evidence="2" type="ORF">TELCIR_24095</name>
</gene>
<feature type="compositionally biased region" description="Basic residues" evidence="1">
    <location>
        <begin position="55"/>
        <end position="65"/>
    </location>
</feature>
<sequence length="114" mass="12523">MFCDDAVNVKAALKEPSRDRVEGQQAIPTDAMCGDCKFDAQAAINNRLCPPGRNTTKRPPRRQRSGGRFVRAAPRAVMSLNGQFQSMRVSNDHPKNSPSEALRAQATPPESPQF</sequence>
<feature type="region of interest" description="Disordered" evidence="1">
    <location>
        <begin position="86"/>
        <end position="114"/>
    </location>
</feature>
<name>A0A2G9T990_TELCI</name>
<feature type="region of interest" description="Disordered" evidence="1">
    <location>
        <begin position="47"/>
        <end position="70"/>
    </location>
</feature>
<dbReference type="EMBL" id="KZ395412">
    <property type="protein sequence ID" value="PIO54541.1"/>
    <property type="molecule type" value="Genomic_DNA"/>
</dbReference>